<feature type="compositionally biased region" description="Pro residues" evidence="1">
    <location>
        <begin position="86"/>
        <end position="95"/>
    </location>
</feature>
<evidence type="ECO:0000313" key="3">
    <source>
        <dbReference type="Proteomes" id="UP000324222"/>
    </source>
</evidence>
<feature type="compositionally biased region" description="Basic and acidic residues" evidence="1">
    <location>
        <begin position="25"/>
        <end position="42"/>
    </location>
</feature>
<feature type="compositionally biased region" description="Low complexity" evidence="1">
    <location>
        <begin position="294"/>
        <end position="312"/>
    </location>
</feature>
<comment type="caution">
    <text evidence="2">The sequence shown here is derived from an EMBL/GenBank/DDBJ whole genome shotgun (WGS) entry which is preliminary data.</text>
</comment>
<sequence>MSCFSSRRWLEDDSDEDDNAGAANGDKEGKEEGESEREERGQDPPGSAGDSQPTQPPSRGQSSGEDTGVVAARALSDPQGRKECPRSPPSSPPPVLAAAQSPVSPTTTAAALHSLARGTSRHPHHTAPHHRSPPLALPRLTNPCAASKDAPVGDGFCVRAADKPRTNVLACIEETEVDDSTCEDESLVVVETPEAIKSAKLKDSTLPKPRATSVDAVSDRVGLTRAGTHHTTTVATMVARTDTNQGGKVASCPDDVQSLSLLPMQGKQEVDAVLLPAVSAVVTTPLHLAPQDLDGATSAPSSGDAASDGPSTPSTFCSDGEDQEGLEDEERSSENTPEPPDFSTHPERTGE</sequence>
<reference evidence="2 3" key="1">
    <citation type="submission" date="2019-05" db="EMBL/GenBank/DDBJ databases">
        <title>Another draft genome of Portunus trituberculatus and its Hox gene families provides insights of decapod evolution.</title>
        <authorList>
            <person name="Jeong J.-H."/>
            <person name="Song I."/>
            <person name="Kim S."/>
            <person name="Choi T."/>
            <person name="Kim D."/>
            <person name="Ryu S."/>
            <person name="Kim W."/>
        </authorList>
    </citation>
    <scope>NUCLEOTIDE SEQUENCE [LARGE SCALE GENOMIC DNA]</scope>
    <source>
        <tissue evidence="2">Muscle</tissue>
    </source>
</reference>
<name>A0A5B7FTM8_PORTR</name>
<keyword evidence="3" id="KW-1185">Reference proteome</keyword>
<feature type="region of interest" description="Disordered" evidence="1">
    <location>
        <begin position="1"/>
        <end position="152"/>
    </location>
</feature>
<evidence type="ECO:0000256" key="1">
    <source>
        <dbReference type="SAM" id="MobiDB-lite"/>
    </source>
</evidence>
<dbReference type="OrthoDB" id="42382at2759"/>
<feature type="compositionally biased region" description="Acidic residues" evidence="1">
    <location>
        <begin position="319"/>
        <end position="331"/>
    </location>
</feature>
<organism evidence="2 3">
    <name type="scientific">Portunus trituberculatus</name>
    <name type="common">Swimming crab</name>
    <name type="synonym">Neptunus trituberculatus</name>
    <dbReference type="NCBI Taxonomy" id="210409"/>
    <lineage>
        <taxon>Eukaryota</taxon>
        <taxon>Metazoa</taxon>
        <taxon>Ecdysozoa</taxon>
        <taxon>Arthropoda</taxon>
        <taxon>Crustacea</taxon>
        <taxon>Multicrustacea</taxon>
        <taxon>Malacostraca</taxon>
        <taxon>Eumalacostraca</taxon>
        <taxon>Eucarida</taxon>
        <taxon>Decapoda</taxon>
        <taxon>Pleocyemata</taxon>
        <taxon>Brachyura</taxon>
        <taxon>Eubrachyura</taxon>
        <taxon>Portunoidea</taxon>
        <taxon>Portunidae</taxon>
        <taxon>Portuninae</taxon>
        <taxon>Portunus</taxon>
    </lineage>
</organism>
<feature type="compositionally biased region" description="Basic residues" evidence="1">
    <location>
        <begin position="119"/>
        <end position="132"/>
    </location>
</feature>
<dbReference type="EMBL" id="VSRR010008535">
    <property type="protein sequence ID" value="MPC48886.1"/>
    <property type="molecule type" value="Genomic_DNA"/>
</dbReference>
<accession>A0A5B7FTM8</accession>
<dbReference type="AlphaFoldDB" id="A0A5B7FTM8"/>
<gene>
    <name evidence="2" type="ORF">E2C01_042672</name>
</gene>
<feature type="compositionally biased region" description="Polar residues" evidence="1">
    <location>
        <begin position="49"/>
        <end position="65"/>
    </location>
</feature>
<proteinExistence type="predicted"/>
<feature type="region of interest" description="Disordered" evidence="1">
    <location>
        <begin position="292"/>
        <end position="351"/>
    </location>
</feature>
<evidence type="ECO:0000313" key="2">
    <source>
        <dbReference type="EMBL" id="MPC48886.1"/>
    </source>
</evidence>
<protein>
    <submittedName>
        <fullName evidence="2">Uncharacterized protein</fullName>
    </submittedName>
</protein>
<feature type="compositionally biased region" description="Low complexity" evidence="1">
    <location>
        <begin position="96"/>
        <end position="105"/>
    </location>
</feature>
<dbReference type="Proteomes" id="UP000324222">
    <property type="component" value="Unassembled WGS sequence"/>
</dbReference>